<evidence type="ECO:0008006" key="3">
    <source>
        <dbReference type="Google" id="ProtNLM"/>
    </source>
</evidence>
<dbReference type="PANTHER" id="PTHR39550">
    <property type="entry name" value="SLL0658 PROTEIN"/>
    <property type="match status" value="1"/>
</dbReference>
<accession>A0A1E3X2H9</accession>
<dbReference type="EMBL" id="MAYW01000356">
    <property type="protein sequence ID" value="ODS29840.1"/>
    <property type="molecule type" value="Genomic_DNA"/>
</dbReference>
<dbReference type="InterPro" id="IPR021799">
    <property type="entry name" value="PIN-like_prokaryotic"/>
</dbReference>
<dbReference type="Pfam" id="PF11848">
    <property type="entry name" value="DUF3368"/>
    <property type="match status" value="1"/>
</dbReference>
<evidence type="ECO:0000313" key="1">
    <source>
        <dbReference type="EMBL" id="ODS29840.1"/>
    </source>
</evidence>
<evidence type="ECO:0000313" key="2">
    <source>
        <dbReference type="Proteomes" id="UP000094056"/>
    </source>
</evidence>
<comment type="caution">
    <text evidence="1">The sequence shown here is derived from an EMBL/GenBank/DDBJ whole genome shotgun (WGS) entry which is preliminary data.</text>
</comment>
<name>A0A1E3X2H9_9BACT</name>
<dbReference type="Proteomes" id="UP000094056">
    <property type="component" value="Unassembled WGS sequence"/>
</dbReference>
<organism evidence="1 2">
    <name type="scientific">Candidatus Scalindua rubra</name>
    <dbReference type="NCBI Taxonomy" id="1872076"/>
    <lineage>
        <taxon>Bacteria</taxon>
        <taxon>Pseudomonadati</taxon>
        <taxon>Planctomycetota</taxon>
        <taxon>Candidatus Brocadiia</taxon>
        <taxon>Candidatus Brocadiales</taxon>
        <taxon>Candidatus Scalinduaceae</taxon>
        <taxon>Candidatus Scalindua</taxon>
    </lineage>
</organism>
<proteinExistence type="predicted"/>
<sequence>MIVVADSGPLIHLSIIGQFFLLKEYLNNVLIIPQVYEEVVTQGKGRPGDSELRQAIKDGWVKVESVTDLALVQGLTSDNISETDAAVVACALEKKANIVLADDSGVRELTESEGLSVIGSVGILVYARQNGLIKNLKTLLHDLVTAGFHLDPNGQVYQSALKRVGELK</sequence>
<gene>
    <name evidence="1" type="ORF">SCARUB_05058</name>
</gene>
<reference evidence="1 2" key="1">
    <citation type="submission" date="2016-07" db="EMBL/GenBank/DDBJ databases">
        <title>Draft genome of Scalindua rubra, obtained from a brine-seawater interface in the Red Sea, sheds light on salt adaptation in anammox bacteria.</title>
        <authorList>
            <person name="Speth D.R."/>
            <person name="Lagkouvardos I."/>
            <person name="Wang Y."/>
            <person name="Qian P.-Y."/>
            <person name="Dutilh B.E."/>
            <person name="Jetten M.S."/>
        </authorList>
    </citation>
    <scope>NUCLEOTIDE SEQUENCE [LARGE SCALE GENOMIC DNA]</scope>
    <source>
        <strain evidence="1">BSI-1</strain>
    </source>
</reference>
<dbReference type="AlphaFoldDB" id="A0A1E3X2H9"/>
<protein>
    <recommendedName>
        <fullName evidence="3">DUF3368 domain-containing protein</fullName>
    </recommendedName>
</protein>
<dbReference type="PANTHER" id="PTHR39550:SF1">
    <property type="entry name" value="SLL0658 PROTEIN"/>
    <property type="match status" value="1"/>
</dbReference>